<keyword evidence="2" id="KW-1185">Reference proteome</keyword>
<proteinExistence type="predicted"/>
<dbReference type="AlphaFoldDB" id="A0A0B1SXR2"/>
<dbReference type="Proteomes" id="UP000053660">
    <property type="component" value="Unassembled WGS sequence"/>
</dbReference>
<organism evidence="1 2">
    <name type="scientific">Oesophagostomum dentatum</name>
    <name type="common">Nodular worm</name>
    <dbReference type="NCBI Taxonomy" id="61180"/>
    <lineage>
        <taxon>Eukaryota</taxon>
        <taxon>Metazoa</taxon>
        <taxon>Ecdysozoa</taxon>
        <taxon>Nematoda</taxon>
        <taxon>Chromadorea</taxon>
        <taxon>Rhabditida</taxon>
        <taxon>Rhabditina</taxon>
        <taxon>Rhabditomorpha</taxon>
        <taxon>Strongyloidea</taxon>
        <taxon>Strongylidae</taxon>
        <taxon>Oesophagostomum</taxon>
    </lineage>
</organism>
<accession>A0A0B1SXR2</accession>
<dbReference type="EMBL" id="KN555456">
    <property type="protein sequence ID" value="KHJ88666.1"/>
    <property type="molecule type" value="Genomic_DNA"/>
</dbReference>
<evidence type="ECO:0000313" key="2">
    <source>
        <dbReference type="Proteomes" id="UP000053660"/>
    </source>
</evidence>
<name>A0A0B1SXR2_OESDE</name>
<evidence type="ECO:0000313" key="1">
    <source>
        <dbReference type="EMBL" id="KHJ88666.1"/>
    </source>
</evidence>
<sequence>MENEKEEEEVGKVIIKYYSADELRKSTLGYATRTEEQTEEKVKNEVKPVQRLHRIERREPLSSFATLNWVERSLEPKTEADSLSMHRQRICRTLTTTCRLHNYLLQFHDYIIISYHC</sequence>
<protein>
    <submittedName>
        <fullName evidence="1">Uncharacterized protein</fullName>
    </submittedName>
</protein>
<reference evidence="1 2" key="1">
    <citation type="submission" date="2014-03" db="EMBL/GenBank/DDBJ databases">
        <title>Draft genome of the hookworm Oesophagostomum dentatum.</title>
        <authorList>
            <person name="Mitreva M."/>
        </authorList>
    </citation>
    <scope>NUCLEOTIDE SEQUENCE [LARGE SCALE GENOMIC DNA]</scope>
    <source>
        <strain evidence="1 2">OD-Hann</strain>
    </source>
</reference>
<gene>
    <name evidence="1" type="ORF">OESDEN_11539</name>
</gene>